<dbReference type="GO" id="GO:0008270">
    <property type="term" value="F:zinc ion binding"/>
    <property type="evidence" value="ECO:0007669"/>
    <property type="project" value="InterPro"/>
</dbReference>
<proteinExistence type="inferred from homology"/>
<dbReference type="SMART" id="SM00898">
    <property type="entry name" value="Fapy_DNA_glyco"/>
    <property type="match status" value="1"/>
</dbReference>
<dbReference type="Gene3D" id="3.20.190.10">
    <property type="entry name" value="MutM-like, N-terminal"/>
    <property type="match status" value="1"/>
</dbReference>
<dbReference type="SUPFAM" id="SSF46946">
    <property type="entry name" value="S13-like H2TH domain"/>
    <property type="match status" value="1"/>
</dbReference>
<dbReference type="Proteomes" id="UP000544110">
    <property type="component" value="Unassembled WGS sequence"/>
</dbReference>
<dbReference type="InterPro" id="IPR035937">
    <property type="entry name" value="FPG_N"/>
</dbReference>
<dbReference type="InterPro" id="IPR012319">
    <property type="entry name" value="FPG_cat"/>
</dbReference>
<dbReference type="SMART" id="SM01232">
    <property type="entry name" value="H2TH"/>
    <property type="match status" value="1"/>
</dbReference>
<evidence type="ECO:0000256" key="2">
    <source>
        <dbReference type="ARBA" id="ARBA00012720"/>
    </source>
</evidence>
<comment type="caution">
    <text evidence="11">The sequence shown here is derived from an EMBL/GenBank/DDBJ whole genome shotgun (WGS) entry which is preliminary data.</text>
</comment>
<dbReference type="PROSITE" id="PS51068">
    <property type="entry name" value="FPG_CAT"/>
    <property type="match status" value="1"/>
</dbReference>
<dbReference type="GO" id="GO:0000703">
    <property type="term" value="F:oxidized pyrimidine nucleobase lesion DNA N-glycosylase activity"/>
    <property type="evidence" value="ECO:0007669"/>
    <property type="project" value="TreeGrafter"/>
</dbReference>
<evidence type="ECO:0000256" key="5">
    <source>
        <dbReference type="ARBA" id="ARBA00023125"/>
    </source>
</evidence>
<comment type="similarity">
    <text evidence="1">Belongs to the FPG family.</text>
</comment>
<keyword evidence="4 11" id="KW-0378">Hydrolase</keyword>
<keyword evidence="5" id="KW-0238">DNA-binding</keyword>
<dbReference type="PANTHER" id="PTHR42697:SF3">
    <property type="entry name" value="ENDONUCLEASE 8 1"/>
    <property type="match status" value="1"/>
</dbReference>
<evidence type="ECO:0000256" key="1">
    <source>
        <dbReference type="ARBA" id="ARBA00009409"/>
    </source>
</evidence>
<dbReference type="PANTHER" id="PTHR42697">
    <property type="entry name" value="ENDONUCLEASE 8"/>
    <property type="match status" value="1"/>
</dbReference>
<evidence type="ECO:0000256" key="8">
    <source>
        <dbReference type="ARBA" id="ARBA00023268"/>
    </source>
</evidence>
<dbReference type="AlphaFoldDB" id="A0A7Y9RUK5"/>
<evidence type="ECO:0000256" key="7">
    <source>
        <dbReference type="ARBA" id="ARBA00023239"/>
    </source>
</evidence>
<accession>A0A7Y9RUK5</accession>
<dbReference type="CDD" id="cd08970">
    <property type="entry name" value="AcNei1_N"/>
    <property type="match status" value="1"/>
</dbReference>
<dbReference type="Pfam" id="PF06831">
    <property type="entry name" value="H2TH"/>
    <property type="match status" value="1"/>
</dbReference>
<keyword evidence="8" id="KW-0511">Multifunctional enzyme</keyword>
<dbReference type="RefSeq" id="WP_179519084.1">
    <property type="nucleotide sequence ID" value="NZ_JACCAC010000001.1"/>
</dbReference>
<dbReference type="InterPro" id="IPR015886">
    <property type="entry name" value="H2TH_FPG"/>
</dbReference>
<dbReference type="GO" id="GO:0003684">
    <property type="term" value="F:damaged DNA binding"/>
    <property type="evidence" value="ECO:0007669"/>
    <property type="project" value="InterPro"/>
</dbReference>
<name>A0A7Y9RUK5_9ACTN</name>
<evidence type="ECO:0000313" key="12">
    <source>
        <dbReference type="Proteomes" id="UP000544110"/>
    </source>
</evidence>
<dbReference type="GO" id="GO:0140078">
    <property type="term" value="F:class I DNA-(apurinic or apyrimidinic site) endonuclease activity"/>
    <property type="evidence" value="ECO:0007669"/>
    <property type="project" value="UniProtKB-EC"/>
</dbReference>
<feature type="domain" description="Formamidopyrimidine-DNA glycosylase catalytic" evidence="10">
    <location>
        <begin position="2"/>
        <end position="147"/>
    </location>
</feature>
<dbReference type="EMBL" id="JACCAC010000001">
    <property type="protein sequence ID" value="NYG56902.1"/>
    <property type="molecule type" value="Genomic_DNA"/>
</dbReference>
<keyword evidence="11" id="KW-0540">Nuclease</keyword>
<dbReference type="Gene3D" id="1.10.8.50">
    <property type="match status" value="1"/>
</dbReference>
<keyword evidence="6" id="KW-0234">DNA repair</keyword>
<evidence type="ECO:0000256" key="4">
    <source>
        <dbReference type="ARBA" id="ARBA00022801"/>
    </source>
</evidence>
<evidence type="ECO:0000256" key="9">
    <source>
        <dbReference type="ARBA" id="ARBA00023295"/>
    </source>
</evidence>
<dbReference type="Pfam" id="PF01149">
    <property type="entry name" value="Fapy_DNA_glyco"/>
    <property type="match status" value="1"/>
</dbReference>
<organism evidence="11 12">
    <name type="scientific">Nocardioides perillae</name>
    <dbReference type="NCBI Taxonomy" id="1119534"/>
    <lineage>
        <taxon>Bacteria</taxon>
        <taxon>Bacillati</taxon>
        <taxon>Actinomycetota</taxon>
        <taxon>Actinomycetes</taxon>
        <taxon>Propionibacteriales</taxon>
        <taxon>Nocardioidaceae</taxon>
        <taxon>Nocardioides</taxon>
    </lineage>
</organism>
<dbReference type="SUPFAM" id="SSF81624">
    <property type="entry name" value="N-terminal domain of MutM-like DNA repair proteins"/>
    <property type="match status" value="1"/>
</dbReference>
<dbReference type="GO" id="GO:0006284">
    <property type="term" value="P:base-excision repair"/>
    <property type="evidence" value="ECO:0007669"/>
    <property type="project" value="InterPro"/>
</dbReference>
<dbReference type="InterPro" id="IPR010979">
    <property type="entry name" value="Ribosomal_uS13-like_H2TH"/>
</dbReference>
<keyword evidence="9 11" id="KW-0326">Glycosidase</keyword>
<evidence type="ECO:0000256" key="3">
    <source>
        <dbReference type="ARBA" id="ARBA00022763"/>
    </source>
</evidence>
<keyword evidence="12" id="KW-1185">Reference proteome</keyword>
<gene>
    <name evidence="11" type="ORF">BJ989_003206</name>
</gene>
<keyword evidence="3" id="KW-0227">DNA damage</keyword>
<dbReference type="EC" id="4.2.99.18" evidence="2"/>
<keyword evidence="7 11" id="KW-0456">Lyase</keyword>
<keyword evidence="11" id="KW-0255">Endonuclease</keyword>
<evidence type="ECO:0000313" key="11">
    <source>
        <dbReference type="EMBL" id="NYG56902.1"/>
    </source>
</evidence>
<evidence type="ECO:0000256" key="6">
    <source>
        <dbReference type="ARBA" id="ARBA00023204"/>
    </source>
</evidence>
<sequence length="261" mass="27639">MPEGHTVHRLARDLAELVGPPLAVSSPQGRFTEAAAGLDGATLAAPDAWGKHLFLPTTTGDAVHVHLGMRGLWLRHPDPATPPRPQVRLRLAAPTVAWDLIAPTVCELLDDDGVRRVQARLGPDPLRPDADVGAAVAAIAADRRAVGAVLLDQGVLAGVGNVFRAEALHAVGVDPGRPARSLDPDLVAALWRVLQRMMARAVDDGRIVTVDVDDREARLALPEEEARVVYKQAQCRSCGAPVTVRAVGGRTAYSCPVEQPA</sequence>
<protein>
    <recommendedName>
        <fullName evidence="2">DNA-(apurinic or apyrimidinic site) lyase</fullName>
        <ecNumber evidence="2">4.2.99.18</ecNumber>
    </recommendedName>
</protein>
<reference evidence="11 12" key="1">
    <citation type="submission" date="2020-07" db="EMBL/GenBank/DDBJ databases">
        <title>Sequencing the genomes of 1000 actinobacteria strains.</title>
        <authorList>
            <person name="Klenk H.-P."/>
        </authorList>
    </citation>
    <scope>NUCLEOTIDE SEQUENCE [LARGE SCALE GENOMIC DNA]</scope>
    <source>
        <strain evidence="11 12">DSM 24552</strain>
    </source>
</reference>
<evidence type="ECO:0000259" key="10">
    <source>
        <dbReference type="PROSITE" id="PS51068"/>
    </source>
</evidence>